<evidence type="ECO:0000313" key="1">
    <source>
        <dbReference type="EMBL" id="AHE53415.1"/>
    </source>
</evidence>
<protein>
    <submittedName>
        <fullName evidence="1">Uncharacterized protein</fullName>
    </submittedName>
</protein>
<dbReference type="EMBL" id="CP006644">
    <property type="protein sequence ID" value="AHE53415.1"/>
    <property type="molecule type" value="Genomic_DNA"/>
</dbReference>
<gene>
    <name evidence="1" type="ORF">NX02_08460</name>
</gene>
<dbReference type="PATRIC" id="fig|1123269.5.peg.1658"/>
<sequence length="105" mass="11245">MTDALVHVPIAVGVQLASWGIGRAMGVPTRAGLWLGAFAGGAVCVMREITQHEYRWIEAFGDGRRANMAGYEGLKVWDWNRHSIEETVLAVAAVAAVALVAGRGR</sequence>
<reference evidence="1 2" key="1">
    <citation type="submission" date="2013-07" db="EMBL/GenBank/DDBJ databases">
        <title>Completed genome of Sphingomonas sanxanigenens NX02.</title>
        <authorList>
            <person name="Ma T."/>
            <person name="Huang H."/>
            <person name="Wu M."/>
            <person name="Li X."/>
            <person name="Li G."/>
        </authorList>
    </citation>
    <scope>NUCLEOTIDE SEQUENCE [LARGE SCALE GENOMIC DNA]</scope>
    <source>
        <strain evidence="1 2">NX02</strain>
    </source>
</reference>
<dbReference type="AlphaFoldDB" id="W0ACK9"/>
<accession>W0ACK9</accession>
<dbReference type="Proteomes" id="UP000018851">
    <property type="component" value="Chromosome"/>
</dbReference>
<dbReference type="eggNOG" id="ENOG5031919">
    <property type="taxonomic scope" value="Bacteria"/>
</dbReference>
<evidence type="ECO:0000313" key="2">
    <source>
        <dbReference type="Proteomes" id="UP000018851"/>
    </source>
</evidence>
<organism evidence="1 2">
    <name type="scientific">Sphingomonas sanxanigenens DSM 19645 = NX02</name>
    <dbReference type="NCBI Taxonomy" id="1123269"/>
    <lineage>
        <taxon>Bacteria</taxon>
        <taxon>Pseudomonadati</taxon>
        <taxon>Pseudomonadota</taxon>
        <taxon>Alphaproteobacteria</taxon>
        <taxon>Sphingomonadales</taxon>
        <taxon>Sphingomonadaceae</taxon>
        <taxon>Sphingomonas</taxon>
    </lineage>
</organism>
<name>W0ACK9_9SPHN</name>
<dbReference type="KEGG" id="ssan:NX02_08460"/>
<dbReference type="OrthoDB" id="7409763at2"/>
<dbReference type="STRING" id="1123269.NX02_08460"/>
<keyword evidence="2" id="KW-1185">Reference proteome</keyword>
<dbReference type="RefSeq" id="WP_053000612.1">
    <property type="nucleotide sequence ID" value="NZ_CP006644.1"/>
</dbReference>
<proteinExistence type="predicted"/>
<dbReference type="HOGENOM" id="CLU_2275635_0_0_5"/>